<evidence type="ECO:0000313" key="1">
    <source>
        <dbReference type="EMBL" id="KAK3754711.1"/>
    </source>
</evidence>
<protein>
    <submittedName>
        <fullName evidence="1">Uncharacterized protein</fullName>
    </submittedName>
</protein>
<reference evidence="1" key="1">
    <citation type="journal article" date="2023" name="G3 (Bethesda)">
        <title>A reference genome for the long-term kleptoplast-retaining sea slug Elysia crispata morphotype clarki.</title>
        <authorList>
            <person name="Eastman K.E."/>
            <person name="Pendleton A.L."/>
            <person name="Shaikh M.A."/>
            <person name="Suttiyut T."/>
            <person name="Ogas R."/>
            <person name="Tomko P."/>
            <person name="Gavelis G."/>
            <person name="Widhalm J.R."/>
            <person name="Wisecaver J.H."/>
        </authorList>
    </citation>
    <scope>NUCLEOTIDE SEQUENCE</scope>
    <source>
        <strain evidence="1">ECLA1</strain>
    </source>
</reference>
<dbReference type="Proteomes" id="UP001283361">
    <property type="component" value="Unassembled WGS sequence"/>
</dbReference>
<name>A0AAE0YQK2_9GAST</name>
<organism evidence="1 2">
    <name type="scientific">Elysia crispata</name>
    <name type="common">lettuce slug</name>
    <dbReference type="NCBI Taxonomy" id="231223"/>
    <lineage>
        <taxon>Eukaryota</taxon>
        <taxon>Metazoa</taxon>
        <taxon>Spiralia</taxon>
        <taxon>Lophotrochozoa</taxon>
        <taxon>Mollusca</taxon>
        <taxon>Gastropoda</taxon>
        <taxon>Heterobranchia</taxon>
        <taxon>Euthyneura</taxon>
        <taxon>Panpulmonata</taxon>
        <taxon>Sacoglossa</taxon>
        <taxon>Placobranchoidea</taxon>
        <taxon>Plakobranchidae</taxon>
        <taxon>Elysia</taxon>
    </lineage>
</organism>
<keyword evidence="2" id="KW-1185">Reference proteome</keyword>
<accession>A0AAE0YQK2</accession>
<proteinExistence type="predicted"/>
<dbReference type="EMBL" id="JAWDGP010005645">
    <property type="protein sequence ID" value="KAK3754711.1"/>
    <property type="molecule type" value="Genomic_DNA"/>
</dbReference>
<sequence length="219" mass="24204">MDRPKYFLHSEIPAAPRQPVDVINGVWGSRLFPCVERKQNTRLVMGSRGYGRRQALTSKGGAVRRSHLDTDQLLTWGSGPPCRPCGGGLQRPGSTRLKELALGFTTPAPVRTSVDPGWGLPERQQPILVKSNNNVSYNNKGNNCPLSHASQDIDTETIRAFPIILIEGPQSTPPVLAVPGLGFHYWCGRFGRANHERYDPGPRAISTVSYNGFRRRCMT</sequence>
<gene>
    <name evidence="1" type="ORF">RRG08_053181</name>
</gene>
<evidence type="ECO:0000313" key="2">
    <source>
        <dbReference type="Proteomes" id="UP001283361"/>
    </source>
</evidence>
<dbReference type="AlphaFoldDB" id="A0AAE0YQK2"/>
<comment type="caution">
    <text evidence="1">The sequence shown here is derived from an EMBL/GenBank/DDBJ whole genome shotgun (WGS) entry which is preliminary data.</text>
</comment>